<dbReference type="EMBL" id="ACNN01000020">
    <property type="protein sequence ID" value="EEN82660.1"/>
    <property type="molecule type" value="Genomic_DNA"/>
</dbReference>
<accession>C3JAL2</accession>
<evidence type="ECO:0000313" key="2">
    <source>
        <dbReference type="EMBL" id="EEN82660.1"/>
    </source>
</evidence>
<evidence type="ECO:0000313" key="3">
    <source>
        <dbReference type="Proteomes" id="UP000004295"/>
    </source>
</evidence>
<evidence type="ECO:0000256" key="1">
    <source>
        <dbReference type="SAM" id="MobiDB-lite"/>
    </source>
</evidence>
<protein>
    <submittedName>
        <fullName evidence="2">Uncharacterized protein</fullName>
    </submittedName>
</protein>
<dbReference type="Proteomes" id="UP000004295">
    <property type="component" value="Unassembled WGS sequence"/>
</dbReference>
<gene>
    <name evidence="2" type="ORF">POREN0001_0248</name>
</gene>
<name>C3JAL2_POREA</name>
<comment type="caution">
    <text evidence="2">The sequence shown here is derived from an EMBL/GenBank/DDBJ whole genome shotgun (WGS) entry which is preliminary data.</text>
</comment>
<sequence>MRALTKLSPSCRAYHTRGRKEKTPRIPTAEAEGSRGKKGTGLALKREAAT</sequence>
<keyword evidence="3" id="KW-1185">Reference proteome</keyword>
<feature type="region of interest" description="Disordered" evidence="1">
    <location>
        <begin position="1"/>
        <end position="50"/>
    </location>
</feature>
<dbReference type="AlphaFoldDB" id="C3JAL2"/>
<proteinExistence type="predicted"/>
<organism evidence="2 3">
    <name type="scientific">Porphyromonas endodontalis (strain ATCC 35406 / DSM 24491 / JCM 8526 / CCUG 16442 / BCRC 14492 / NCTC 13058 / HG 370)</name>
    <name type="common">Bacteroides endodontalis</name>
    <dbReference type="NCBI Taxonomy" id="553175"/>
    <lineage>
        <taxon>Bacteria</taxon>
        <taxon>Pseudomonadati</taxon>
        <taxon>Bacteroidota</taxon>
        <taxon>Bacteroidia</taxon>
        <taxon>Bacteroidales</taxon>
        <taxon>Porphyromonadaceae</taxon>
        <taxon>Porphyromonas</taxon>
    </lineage>
</organism>
<reference evidence="2 3" key="1">
    <citation type="submission" date="2009-04" db="EMBL/GenBank/DDBJ databases">
        <authorList>
            <person name="Sebastian Y."/>
            <person name="Madupu R."/>
            <person name="Durkin A.S."/>
            <person name="Torralba M."/>
            <person name="Methe B."/>
            <person name="Sutton G.G."/>
            <person name="Strausberg R.L."/>
            <person name="Nelson K.E."/>
        </authorList>
    </citation>
    <scope>NUCLEOTIDE SEQUENCE [LARGE SCALE GENOMIC DNA]</scope>
    <source>
        <strain evidence="3">ATCC 35406 / BCRC 14492 / JCM 8526 / NCTC 13058 / HG 370</strain>
    </source>
</reference>